<name>A0A178D4T0_9EURO</name>
<dbReference type="Proteomes" id="UP000185904">
    <property type="component" value="Unassembled WGS sequence"/>
</dbReference>
<feature type="compositionally biased region" description="Polar residues" evidence="1">
    <location>
        <begin position="41"/>
        <end position="58"/>
    </location>
</feature>
<feature type="compositionally biased region" description="Basic residues" evidence="1">
    <location>
        <begin position="1"/>
        <end position="11"/>
    </location>
</feature>
<feature type="compositionally biased region" description="Low complexity" evidence="1">
    <location>
        <begin position="77"/>
        <end position="96"/>
    </location>
</feature>
<dbReference type="GeneID" id="34586997"/>
<gene>
    <name evidence="3" type="ORF">AYO20_03576</name>
</gene>
<comment type="caution">
    <text evidence="3">The sequence shown here is derived from an EMBL/GenBank/DDBJ whole genome shotgun (WGS) entry which is preliminary data.</text>
</comment>
<reference evidence="3 4" key="1">
    <citation type="submission" date="2016-03" db="EMBL/GenBank/DDBJ databases">
        <title>The draft genome sequence of Fonsecaea nubica causative agent of cutaneous subcutaneous infection in human host.</title>
        <authorList>
            <person name="Costa F."/>
            <person name="Sybren D.H."/>
            <person name="Raittz R.T."/>
            <person name="Weiss V.A."/>
            <person name="Leao A.C."/>
            <person name="Gomes R."/>
            <person name="De Souza E.M."/>
            <person name="Pedrosa F.O."/>
            <person name="Steffens M.B."/>
            <person name="Bombassaro A."/>
            <person name="Tadra-Sfeir M.Z."/>
            <person name="Moreno L.F."/>
            <person name="Najafzadeh M.J."/>
            <person name="Felipe M.S."/>
            <person name="Teixeira M."/>
            <person name="Sun J."/>
            <person name="Xi L."/>
            <person name="Castro M.A."/>
            <person name="Vicente V.A."/>
        </authorList>
    </citation>
    <scope>NUCLEOTIDE SEQUENCE [LARGE SCALE GENOMIC DNA]</scope>
    <source>
        <strain evidence="3 4">CBS 269.64</strain>
    </source>
</reference>
<feature type="compositionally biased region" description="Basic and acidic residues" evidence="1">
    <location>
        <begin position="147"/>
        <end position="180"/>
    </location>
</feature>
<dbReference type="PANTHER" id="PTHR47349:SF1">
    <property type="entry name" value="AER328WP"/>
    <property type="match status" value="1"/>
</dbReference>
<dbReference type="PANTHER" id="PTHR47349">
    <property type="entry name" value="CHROMOSOME 8, WHOLE GENOME SHOTGUN SEQUENCE"/>
    <property type="match status" value="1"/>
</dbReference>
<organism evidence="3 4">
    <name type="scientific">Fonsecaea nubica</name>
    <dbReference type="NCBI Taxonomy" id="856822"/>
    <lineage>
        <taxon>Eukaryota</taxon>
        <taxon>Fungi</taxon>
        <taxon>Dikarya</taxon>
        <taxon>Ascomycota</taxon>
        <taxon>Pezizomycotina</taxon>
        <taxon>Eurotiomycetes</taxon>
        <taxon>Chaetothyriomycetidae</taxon>
        <taxon>Chaetothyriales</taxon>
        <taxon>Herpotrichiellaceae</taxon>
        <taxon>Fonsecaea</taxon>
    </lineage>
</organism>
<dbReference type="InterPro" id="IPR058933">
    <property type="entry name" value="YMC020W-like_ab_hydrolase"/>
</dbReference>
<dbReference type="Pfam" id="PF26147">
    <property type="entry name" value="AB_HYDROLASE_YMC0-YMC35"/>
    <property type="match status" value="1"/>
</dbReference>
<feature type="compositionally biased region" description="Pro residues" evidence="1">
    <location>
        <begin position="293"/>
        <end position="302"/>
    </location>
</feature>
<accession>A0A178D4T0</accession>
<keyword evidence="4" id="KW-1185">Reference proteome</keyword>
<evidence type="ECO:0000256" key="1">
    <source>
        <dbReference type="SAM" id="MobiDB-lite"/>
    </source>
</evidence>
<dbReference type="OrthoDB" id="5598028at2759"/>
<dbReference type="InterPro" id="IPR058934">
    <property type="entry name" value="YMC020W-like"/>
</dbReference>
<proteinExistence type="predicted"/>
<feature type="region of interest" description="Disordered" evidence="1">
    <location>
        <begin position="1"/>
        <end position="496"/>
    </location>
</feature>
<evidence type="ECO:0000313" key="4">
    <source>
        <dbReference type="Proteomes" id="UP000185904"/>
    </source>
</evidence>
<protein>
    <recommendedName>
        <fullName evidence="2">YMC020W-like alpha/beta hydrolase domain-containing protein</fullName>
    </recommendedName>
</protein>
<evidence type="ECO:0000313" key="3">
    <source>
        <dbReference type="EMBL" id="OAL37099.1"/>
    </source>
</evidence>
<feature type="compositionally biased region" description="Low complexity" evidence="1">
    <location>
        <begin position="21"/>
        <end position="32"/>
    </location>
</feature>
<sequence length="910" mass="98576">MAPARPLKRQKTNPTQESRSESSPQEQAQQAANVPLPPDTPTASNPATPKQEQRSSWLARTWPRKAPPLTQTHRESVSSASTSSTAVPSSATTTATEVPLPQKEKIKSQRSPSLAMTLGKSTSNRSLPVNATTTLVYASPEAASSLGKKDSQPELLTKTKDAENTSKPVGDEQQRPEKMDAGPAQQEEVAEATSKTSQPAVPPQQTQEAQSTWLGWLGRRDGSTAKPAEAQAPPKPAEDSPIPPATDTVPEPIQPPPEVQEDSKSPTNTNNKRSWYQMWSNGDQPSGGSTKLPNPPTEPPQPKTVETVDDTGIAKAKTENLDIPPPQTPKAKEGSQASSLETSPPPQLPGDGSKSSGWVFWSREKKRPASTASTKLENGPHIGEIAISNTPSQARPKRASISLQDDSARPVVTPPAQGEQSKKTGGKKTAETKQQPVTEEKRISTPQKKAVASKQEPLTTKAKSTNATAIAREPAKAPTPRSASPVPSKKDQEDPNLLLPRLSDTLTFEEQPSLLQQLARLLYYTKESGQPRHLSLLKEPPRINNALAIGVHGYFPGPMVRSLLGQPTGTSIKFAEKAAQNIRRYTKSQGYECEVKTAALEGEGRIAERVELLWKLLLNWIDEIRRSEFVMIAAHSQGVPVAIMLVAKLIHFGCLSPTARVGVCAMAGVNMGPFQDYKSPWITGSAGELFEFTDPNSKVSQDYMAAIAECLKFGVKVTFVGSIDDQLVSMESSIFAPLTHPHIYRAVSIDSRIHAPNFLSNLVGFVLKLRNVGVPDHGLIRELSTPLAGSLYTGEGHSRLYEDDAVYRLAIAFALETTSTKDVPISSSKRQALLTGGGSGGGGSSSSSTANTNPYILPFAMRGILEEDIVKKDLRDEARQLLEQFDEWEPKTKVLRDVKFRLEGIRSQLY</sequence>
<feature type="compositionally biased region" description="Polar residues" evidence="1">
    <location>
        <begin position="109"/>
        <end position="136"/>
    </location>
</feature>
<feature type="compositionally biased region" description="Polar residues" evidence="1">
    <location>
        <begin position="193"/>
        <end position="213"/>
    </location>
</feature>
<feature type="domain" description="YMC020W-like alpha/beta hydrolase" evidence="2">
    <location>
        <begin position="499"/>
        <end position="868"/>
    </location>
</feature>
<evidence type="ECO:0000259" key="2">
    <source>
        <dbReference type="Pfam" id="PF26147"/>
    </source>
</evidence>
<feature type="compositionally biased region" description="Polar residues" evidence="1">
    <location>
        <begin position="456"/>
        <end position="468"/>
    </location>
</feature>
<dbReference type="AlphaFoldDB" id="A0A178D4T0"/>
<dbReference type="EMBL" id="LVCJ01000017">
    <property type="protein sequence ID" value="OAL37099.1"/>
    <property type="molecule type" value="Genomic_DNA"/>
</dbReference>
<dbReference type="RefSeq" id="XP_022502111.1">
    <property type="nucleotide sequence ID" value="XM_022641878.1"/>
</dbReference>
<feature type="compositionally biased region" description="Polar residues" evidence="1">
    <location>
        <begin position="265"/>
        <end position="289"/>
    </location>
</feature>